<dbReference type="InterPro" id="IPR029058">
    <property type="entry name" value="AB_hydrolase_fold"/>
</dbReference>
<keyword evidence="2" id="KW-0378">Hydrolase</keyword>
<keyword evidence="3" id="KW-1185">Reference proteome</keyword>
<evidence type="ECO:0000259" key="1">
    <source>
        <dbReference type="Pfam" id="PF12146"/>
    </source>
</evidence>
<feature type="domain" description="Serine aminopeptidase S33" evidence="1">
    <location>
        <begin position="60"/>
        <end position="296"/>
    </location>
</feature>
<dbReference type="InterPro" id="IPR000073">
    <property type="entry name" value="AB_hydrolase_1"/>
</dbReference>
<dbReference type="SUPFAM" id="SSF53474">
    <property type="entry name" value="alpha/beta-Hydrolases"/>
    <property type="match status" value="1"/>
</dbReference>
<protein>
    <submittedName>
        <fullName evidence="2">Alpha/beta hydrolase</fullName>
    </submittedName>
</protein>
<proteinExistence type="predicted"/>
<dbReference type="PRINTS" id="PR00111">
    <property type="entry name" value="ABHYDROLASE"/>
</dbReference>
<dbReference type="Gene3D" id="3.40.50.1820">
    <property type="entry name" value="alpha/beta hydrolase"/>
    <property type="match status" value="1"/>
</dbReference>
<dbReference type="GO" id="GO:0016787">
    <property type="term" value="F:hydrolase activity"/>
    <property type="evidence" value="ECO:0007669"/>
    <property type="project" value="UniProtKB-KW"/>
</dbReference>
<gene>
    <name evidence="2" type="ORF">U0042_14370</name>
</gene>
<organism evidence="2 3">
    <name type="scientific">Paraburkholderia kururiensis</name>
    <dbReference type="NCBI Taxonomy" id="984307"/>
    <lineage>
        <taxon>Bacteria</taxon>
        <taxon>Pseudomonadati</taxon>
        <taxon>Pseudomonadota</taxon>
        <taxon>Betaproteobacteria</taxon>
        <taxon>Burkholderiales</taxon>
        <taxon>Burkholderiaceae</taxon>
        <taxon>Paraburkholderia</taxon>
    </lineage>
</organism>
<dbReference type="PANTHER" id="PTHR11614">
    <property type="entry name" value="PHOSPHOLIPASE-RELATED"/>
    <property type="match status" value="1"/>
</dbReference>
<dbReference type="RefSeq" id="WP_114810207.1">
    <property type="nucleotide sequence ID" value="NZ_CP139965.1"/>
</dbReference>
<evidence type="ECO:0000313" key="2">
    <source>
        <dbReference type="EMBL" id="WQD80765.1"/>
    </source>
</evidence>
<reference evidence="2 3" key="1">
    <citation type="submission" date="2023-12" db="EMBL/GenBank/DDBJ databases">
        <title>Genome sequencing and assembly of bacterial species from a model synthetic community.</title>
        <authorList>
            <person name="Hogle S.L."/>
        </authorList>
    </citation>
    <scope>NUCLEOTIDE SEQUENCE [LARGE SCALE GENOMIC DNA]</scope>
    <source>
        <strain evidence="2 3">HAMBI 2494</strain>
    </source>
</reference>
<name>A0ABZ0WTM7_9BURK</name>
<sequence>METTKPFDAATPQSGNAVSAQTLAHGNIKAPDRVLPHSATVTAADGTTLPLYHWPVAGTRRATVALVHGLAEHAGRYAPLAARLNAAGIELVAVDLRGHGLAPGARAWVPRFDAYLLDAEALVDAAAPHGGPLFLMGHSMGGAIAALYAVECLPASRHDIAGLILSSPALAPGRDVPRWMIAASRIMSRVWPRFPAMKIDAALLSRDPAVVEANRRDALVHHGAVPARTGAEILLAMERIERGRANLRLPVLVYHGTRDKLTEPEGSRDFAGHVGSPDKTLTLYEDSYHEAMNDLDRDRVIGALIEWIVARS</sequence>
<accession>A0ABZ0WTM7</accession>
<dbReference type="Pfam" id="PF12146">
    <property type="entry name" value="Hydrolase_4"/>
    <property type="match status" value="1"/>
</dbReference>
<evidence type="ECO:0000313" key="3">
    <source>
        <dbReference type="Proteomes" id="UP001325479"/>
    </source>
</evidence>
<dbReference type="EMBL" id="CP139965">
    <property type="protein sequence ID" value="WQD80765.1"/>
    <property type="molecule type" value="Genomic_DNA"/>
</dbReference>
<dbReference type="InterPro" id="IPR022742">
    <property type="entry name" value="Hydrolase_4"/>
</dbReference>
<dbReference type="Proteomes" id="UP001325479">
    <property type="component" value="Chromosome"/>
</dbReference>
<dbReference type="InterPro" id="IPR051044">
    <property type="entry name" value="MAG_DAG_Lipase"/>
</dbReference>